<sequence>MEVIESDPSCLDPEANRQPQMQQQQVQVQEQEQLQDQQQQEQEQQQLQEQQPQEQKQEKEKPLRIRPAPRAQPQRDQSLYYFSRSDIKEIMEKVERGWSRQSPLPPDGRLPPDAEPGREDEARSDSLPRLADDLHPRSLRLSAGRRRQPRAVGLRGPLLDQLDAGARGQLSPLGAVRAAPPSAQRSRRRVRGAARAGLVHVAQAAAPTARRSPLRRPEDPGAISRRRGGHRARDRLDPGTDVDPRRRRRGREQQRRRLRHGTTAGLGQHRPDPGAHRGGLPSGGLRLEPRQTLNRADLWPCHLFFKRQPGEVVPSCRFAPGGFNLVPHVSRLLDVAELVQLSTSRNQRRCHEAALLEDYHRALCRALEENQREDSTPLPSLEDVLAEYEAVRVAGLYLAAMHMSLPRRWSSWSRRDPVGGQRRLEHPNVYLRFGVFRRSNDYVWACYRNDPPYRVQLADLCGELVARLAKMTPLLEVSPAELLDAENNLIADADAADADAADAADADAADADAADAADADAADADADADAAGAADDQRQQREE</sequence>
<gene>
    <name evidence="2" type="ORF">TKK_001170</name>
</gene>
<protein>
    <submittedName>
        <fullName evidence="2">Uncharacterized protein</fullName>
    </submittedName>
</protein>
<feature type="compositionally biased region" description="Low complexity" evidence="1">
    <location>
        <begin position="66"/>
        <end position="75"/>
    </location>
</feature>
<accession>A0ABD2XQE9</accession>
<feature type="compositionally biased region" description="Basic residues" evidence="1">
    <location>
        <begin position="224"/>
        <end position="233"/>
    </location>
</feature>
<feature type="region of interest" description="Disordered" evidence="1">
    <location>
        <begin position="1"/>
        <end position="156"/>
    </location>
</feature>
<feature type="compositionally biased region" description="Basic and acidic residues" evidence="1">
    <location>
        <begin position="110"/>
        <end position="136"/>
    </location>
</feature>
<feature type="region of interest" description="Disordered" evidence="1">
    <location>
        <begin position="171"/>
        <end position="287"/>
    </location>
</feature>
<reference evidence="2 3" key="1">
    <citation type="journal article" date="2024" name="bioRxiv">
        <title>A reference genome for Trichogramma kaykai: A tiny desert-dwelling parasitoid wasp with competing sex-ratio distorters.</title>
        <authorList>
            <person name="Culotta J."/>
            <person name="Lindsey A.R."/>
        </authorList>
    </citation>
    <scope>NUCLEOTIDE SEQUENCE [LARGE SCALE GENOMIC DNA]</scope>
    <source>
        <strain evidence="2 3">KSX58</strain>
    </source>
</reference>
<dbReference type="Proteomes" id="UP001627154">
    <property type="component" value="Unassembled WGS sequence"/>
</dbReference>
<name>A0ABD2XQE9_9HYME</name>
<evidence type="ECO:0000313" key="2">
    <source>
        <dbReference type="EMBL" id="KAL3407104.1"/>
    </source>
</evidence>
<evidence type="ECO:0000256" key="1">
    <source>
        <dbReference type="SAM" id="MobiDB-lite"/>
    </source>
</evidence>
<feature type="compositionally biased region" description="Basic residues" evidence="1">
    <location>
        <begin position="245"/>
        <end position="260"/>
    </location>
</feature>
<dbReference type="EMBL" id="JBJJXI010000018">
    <property type="protein sequence ID" value="KAL3407104.1"/>
    <property type="molecule type" value="Genomic_DNA"/>
</dbReference>
<keyword evidence="3" id="KW-1185">Reference proteome</keyword>
<proteinExistence type="predicted"/>
<feature type="compositionally biased region" description="Low complexity" evidence="1">
    <location>
        <begin position="175"/>
        <end position="184"/>
    </location>
</feature>
<feature type="compositionally biased region" description="Acidic residues" evidence="1">
    <location>
        <begin position="500"/>
        <end position="528"/>
    </location>
</feature>
<dbReference type="AlphaFoldDB" id="A0ABD2XQE9"/>
<feature type="compositionally biased region" description="Low complexity" evidence="1">
    <location>
        <begin position="18"/>
        <end position="54"/>
    </location>
</feature>
<organism evidence="2 3">
    <name type="scientific">Trichogramma kaykai</name>
    <dbReference type="NCBI Taxonomy" id="54128"/>
    <lineage>
        <taxon>Eukaryota</taxon>
        <taxon>Metazoa</taxon>
        <taxon>Ecdysozoa</taxon>
        <taxon>Arthropoda</taxon>
        <taxon>Hexapoda</taxon>
        <taxon>Insecta</taxon>
        <taxon>Pterygota</taxon>
        <taxon>Neoptera</taxon>
        <taxon>Endopterygota</taxon>
        <taxon>Hymenoptera</taxon>
        <taxon>Apocrita</taxon>
        <taxon>Proctotrupomorpha</taxon>
        <taxon>Chalcidoidea</taxon>
        <taxon>Trichogrammatidae</taxon>
        <taxon>Trichogramma</taxon>
    </lineage>
</organism>
<feature type="compositionally biased region" description="Basic and acidic residues" evidence="1">
    <location>
        <begin position="85"/>
        <end position="98"/>
    </location>
</feature>
<evidence type="ECO:0000313" key="3">
    <source>
        <dbReference type="Proteomes" id="UP001627154"/>
    </source>
</evidence>
<feature type="compositionally biased region" description="Basic and acidic residues" evidence="1">
    <location>
        <begin position="234"/>
        <end position="244"/>
    </location>
</feature>
<feature type="region of interest" description="Disordered" evidence="1">
    <location>
        <begin position="500"/>
        <end position="543"/>
    </location>
</feature>
<comment type="caution">
    <text evidence="2">The sequence shown here is derived from an EMBL/GenBank/DDBJ whole genome shotgun (WGS) entry which is preliminary data.</text>
</comment>